<dbReference type="EMBL" id="ML119726">
    <property type="protein sequence ID" value="RPA77483.1"/>
    <property type="molecule type" value="Genomic_DNA"/>
</dbReference>
<dbReference type="Proteomes" id="UP000275078">
    <property type="component" value="Unassembled WGS sequence"/>
</dbReference>
<reference evidence="2 3" key="1">
    <citation type="journal article" date="2018" name="Nat. Ecol. Evol.">
        <title>Pezizomycetes genomes reveal the molecular basis of ectomycorrhizal truffle lifestyle.</title>
        <authorList>
            <person name="Murat C."/>
            <person name="Payen T."/>
            <person name="Noel B."/>
            <person name="Kuo A."/>
            <person name="Morin E."/>
            <person name="Chen J."/>
            <person name="Kohler A."/>
            <person name="Krizsan K."/>
            <person name="Balestrini R."/>
            <person name="Da Silva C."/>
            <person name="Montanini B."/>
            <person name="Hainaut M."/>
            <person name="Levati E."/>
            <person name="Barry K.W."/>
            <person name="Belfiori B."/>
            <person name="Cichocki N."/>
            <person name="Clum A."/>
            <person name="Dockter R.B."/>
            <person name="Fauchery L."/>
            <person name="Guy J."/>
            <person name="Iotti M."/>
            <person name="Le Tacon F."/>
            <person name="Lindquist E.A."/>
            <person name="Lipzen A."/>
            <person name="Malagnac F."/>
            <person name="Mello A."/>
            <person name="Molinier V."/>
            <person name="Miyauchi S."/>
            <person name="Poulain J."/>
            <person name="Riccioni C."/>
            <person name="Rubini A."/>
            <person name="Sitrit Y."/>
            <person name="Splivallo R."/>
            <person name="Traeger S."/>
            <person name="Wang M."/>
            <person name="Zifcakova L."/>
            <person name="Wipf D."/>
            <person name="Zambonelli A."/>
            <person name="Paolocci F."/>
            <person name="Nowrousian M."/>
            <person name="Ottonello S."/>
            <person name="Baldrian P."/>
            <person name="Spatafora J.W."/>
            <person name="Henrissat B."/>
            <person name="Nagy L.G."/>
            <person name="Aury J.M."/>
            <person name="Wincker P."/>
            <person name="Grigoriev I.V."/>
            <person name="Bonfante P."/>
            <person name="Martin F.M."/>
        </authorList>
    </citation>
    <scope>NUCLEOTIDE SEQUENCE [LARGE SCALE GENOMIC DNA]</scope>
    <source>
        <strain evidence="2 3">RN42</strain>
    </source>
</reference>
<sequence length="172" mass="19809">MAPSDGLTPWQHVKHVGYTISNHIEDFRNSIRDADKPSSNAPEPEHETPQTEYQPHSTPLIGKALSPATIEQIQREIFKVKEHVIKFSIPEDFTAQFKGAKKKPGSKLTKLNKKVHCDAEAWIQAAGELMERMEGDTRKEVDELFERRKRLSEDFKKMMKEKVMILHGTTWD</sequence>
<evidence type="ECO:0000313" key="2">
    <source>
        <dbReference type="EMBL" id="RPA77483.1"/>
    </source>
</evidence>
<keyword evidence="3" id="KW-1185">Reference proteome</keyword>
<organism evidence="2 3">
    <name type="scientific">Ascobolus immersus RN42</name>
    <dbReference type="NCBI Taxonomy" id="1160509"/>
    <lineage>
        <taxon>Eukaryota</taxon>
        <taxon>Fungi</taxon>
        <taxon>Dikarya</taxon>
        <taxon>Ascomycota</taxon>
        <taxon>Pezizomycotina</taxon>
        <taxon>Pezizomycetes</taxon>
        <taxon>Pezizales</taxon>
        <taxon>Ascobolaceae</taxon>
        <taxon>Ascobolus</taxon>
    </lineage>
</organism>
<accession>A0A3N4HUD3</accession>
<evidence type="ECO:0000313" key="3">
    <source>
        <dbReference type="Proteomes" id="UP000275078"/>
    </source>
</evidence>
<gene>
    <name evidence="2" type="ORF">BJ508DRAFT_330198</name>
</gene>
<dbReference type="AlphaFoldDB" id="A0A3N4HUD3"/>
<evidence type="ECO:0000256" key="1">
    <source>
        <dbReference type="SAM" id="MobiDB-lite"/>
    </source>
</evidence>
<feature type="region of interest" description="Disordered" evidence="1">
    <location>
        <begin position="28"/>
        <end position="58"/>
    </location>
</feature>
<name>A0A3N4HUD3_ASCIM</name>
<proteinExistence type="predicted"/>
<protein>
    <submittedName>
        <fullName evidence="2">Uncharacterized protein</fullName>
    </submittedName>
</protein>